<keyword evidence="2" id="KW-1185">Reference proteome</keyword>
<dbReference type="GeneID" id="54546828"/>
<protein>
    <submittedName>
        <fullName evidence="1">Uncharacterized protein</fullName>
    </submittedName>
</protein>
<dbReference type="EMBL" id="ML986516">
    <property type="protein sequence ID" value="KAF2272827.1"/>
    <property type="molecule type" value="Genomic_DNA"/>
</dbReference>
<proteinExistence type="predicted"/>
<name>A0A6A6J973_WESOR</name>
<organism evidence="1 2">
    <name type="scientific">Westerdykella ornata</name>
    <dbReference type="NCBI Taxonomy" id="318751"/>
    <lineage>
        <taxon>Eukaryota</taxon>
        <taxon>Fungi</taxon>
        <taxon>Dikarya</taxon>
        <taxon>Ascomycota</taxon>
        <taxon>Pezizomycotina</taxon>
        <taxon>Dothideomycetes</taxon>
        <taxon>Pleosporomycetidae</taxon>
        <taxon>Pleosporales</taxon>
        <taxon>Sporormiaceae</taxon>
        <taxon>Westerdykella</taxon>
    </lineage>
</organism>
<reference evidence="1" key="1">
    <citation type="journal article" date="2020" name="Stud. Mycol.">
        <title>101 Dothideomycetes genomes: a test case for predicting lifestyles and emergence of pathogens.</title>
        <authorList>
            <person name="Haridas S."/>
            <person name="Albert R."/>
            <person name="Binder M."/>
            <person name="Bloem J."/>
            <person name="Labutti K."/>
            <person name="Salamov A."/>
            <person name="Andreopoulos B."/>
            <person name="Baker S."/>
            <person name="Barry K."/>
            <person name="Bills G."/>
            <person name="Bluhm B."/>
            <person name="Cannon C."/>
            <person name="Castanera R."/>
            <person name="Culley D."/>
            <person name="Daum C."/>
            <person name="Ezra D."/>
            <person name="Gonzalez J."/>
            <person name="Henrissat B."/>
            <person name="Kuo A."/>
            <person name="Liang C."/>
            <person name="Lipzen A."/>
            <person name="Lutzoni F."/>
            <person name="Magnuson J."/>
            <person name="Mondo S."/>
            <person name="Nolan M."/>
            <person name="Ohm R."/>
            <person name="Pangilinan J."/>
            <person name="Park H.-J."/>
            <person name="Ramirez L."/>
            <person name="Alfaro M."/>
            <person name="Sun H."/>
            <person name="Tritt A."/>
            <person name="Yoshinaga Y."/>
            <person name="Zwiers L.-H."/>
            <person name="Turgeon B."/>
            <person name="Goodwin S."/>
            <person name="Spatafora J."/>
            <person name="Crous P."/>
            <person name="Grigoriev I."/>
        </authorList>
    </citation>
    <scope>NUCLEOTIDE SEQUENCE</scope>
    <source>
        <strain evidence="1">CBS 379.55</strain>
    </source>
</reference>
<dbReference type="AlphaFoldDB" id="A0A6A6J973"/>
<evidence type="ECO:0000313" key="1">
    <source>
        <dbReference type="EMBL" id="KAF2272827.1"/>
    </source>
</evidence>
<sequence>MARRGCSTIVIARACRPIRASPSYRTAENGNGPLDTSCLPLHTHDTNPETMKPCACPDRDNTTITQYACSVFEPVLQGLCFATWSSLSPS</sequence>
<dbReference type="Proteomes" id="UP000800097">
    <property type="component" value="Unassembled WGS sequence"/>
</dbReference>
<dbReference type="RefSeq" id="XP_033650366.1">
    <property type="nucleotide sequence ID" value="XM_033793653.1"/>
</dbReference>
<gene>
    <name evidence="1" type="ORF">EI97DRAFT_197214</name>
</gene>
<accession>A0A6A6J973</accession>
<evidence type="ECO:0000313" key="2">
    <source>
        <dbReference type="Proteomes" id="UP000800097"/>
    </source>
</evidence>